<evidence type="ECO:0000256" key="3">
    <source>
        <dbReference type="ARBA" id="ARBA00022475"/>
    </source>
</evidence>
<evidence type="ECO:0000259" key="8">
    <source>
        <dbReference type="Pfam" id="PF04290"/>
    </source>
</evidence>
<comment type="caution">
    <text evidence="7">Lacks conserved residue(s) required for the propagation of feature annotation.</text>
</comment>
<feature type="domain" description="Tripartite ATP-independent periplasmic transporters DctQ component" evidence="8">
    <location>
        <begin position="1"/>
        <end position="126"/>
    </location>
</feature>
<evidence type="ECO:0000256" key="1">
    <source>
        <dbReference type="ARBA" id="ARBA00004651"/>
    </source>
</evidence>
<evidence type="ECO:0000256" key="6">
    <source>
        <dbReference type="ARBA" id="ARBA00023136"/>
    </source>
</evidence>
<feature type="transmembrane region" description="Helical" evidence="7">
    <location>
        <begin position="21"/>
        <end position="42"/>
    </location>
</feature>
<keyword evidence="6 7" id="KW-0472">Membrane</keyword>
<dbReference type="GO" id="GO:0022857">
    <property type="term" value="F:transmembrane transporter activity"/>
    <property type="evidence" value="ECO:0007669"/>
    <property type="project" value="UniProtKB-UniRule"/>
</dbReference>
<dbReference type="GO" id="GO:0005886">
    <property type="term" value="C:plasma membrane"/>
    <property type="evidence" value="ECO:0007669"/>
    <property type="project" value="UniProtKB-SubCell"/>
</dbReference>
<comment type="subcellular location">
    <subcellularLocation>
        <location evidence="7">Cell inner membrane</location>
        <topology evidence="7">Multi-pass membrane protein</topology>
    </subcellularLocation>
    <subcellularLocation>
        <location evidence="1">Cell membrane</location>
        <topology evidence="1">Multi-pass membrane protein</topology>
    </subcellularLocation>
</comment>
<keyword evidence="4 7" id="KW-0812">Transmembrane</keyword>
<dbReference type="EMBL" id="NESN01000003">
    <property type="protein sequence ID" value="PUE53533.1"/>
    <property type="molecule type" value="Genomic_DNA"/>
</dbReference>
<dbReference type="OrthoDB" id="2877624at2"/>
<evidence type="ECO:0000256" key="5">
    <source>
        <dbReference type="ARBA" id="ARBA00022989"/>
    </source>
</evidence>
<dbReference type="AlphaFoldDB" id="A0A315E736"/>
<reference evidence="9 10" key="1">
    <citation type="submission" date="2017-04" db="EMBL/GenBank/DDBJ databases">
        <title>Unexpected and diverse lifestyles within the genus Limnohabitans.</title>
        <authorList>
            <person name="Kasalicky V."/>
            <person name="Mehrshad M."/>
            <person name="Andrei S.-A."/>
            <person name="Salcher M."/>
            <person name="Kratochvilova H."/>
            <person name="Simek K."/>
            <person name="Ghai R."/>
        </authorList>
    </citation>
    <scope>NUCLEOTIDE SEQUENCE [LARGE SCALE GENOMIC DNA]</scope>
    <source>
        <strain evidence="9 10">II-B4</strain>
    </source>
</reference>
<comment type="caution">
    <text evidence="9">The sequence shown here is derived from an EMBL/GenBank/DDBJ whole genome shotgun (WGS) entry which is preliminary data.</text>
</comment>
<organism evidence="9 10">
    <name type="scientific">Limnohabitans parvus II-B4</name>
    <dbReference type="NCBI Taxonomy" id="1293052"/>
    <lineage>
        <taxon>Bacteria</taxon>
        <taxon>Pseudomonadati</taxon>
        <taxon>Pseudomonadota</taxon>
        <taxon>Betaproteobacteria</taxon>
        <taxon>Burkholderiales</taxon>
        <taxon>Comamonadaceae</taxon>
        <taxon>Limnohabitans</taxon>
    </lineage>
</organism>
<proteinExistence type="inferred from homology"/>
<dbReference type="InterPro" id="IPR055348">
    <property type="entry name" value="DctQ"/>
</dbReference>
<comment type="subunit">
    <text evidence="7">The complex comprises the extracytoplasmic solute receptor protein and the two transmembrane proteins.</text>
</comment>
<protein>
    <recommendedName>
        <fullName evidence="7">TRAP transporter small permease protein</fullName>
    </recommendedName>
</protein>
<evidence type="ECO:0000256" key="2">
    <source>
        <dbReference type="ARBA" id="ARBA00022448"/>
    </source>
</evidence>
<name>A0A315E736_9BURK</name>
<feature type="transmembrane region" description="Helical" evidence="7">
    <location>
        <begin position="62"/>
        <end position="84"/>
    </location>
</feature>
<evidence type="ECO:0000256" key="4">
    <source>
        <dbReference type="ARBA" id="ARBA00022692"/>
    </source>
</evidence>
<sequence length="140" mass="15138">MLLTFLDVSGRKLLSQSITGSLELTELLMVVVIFGALPLVSLKGEHVVFDSLDAVLPAWFQRLQRALVDIVCAALLMGLAYLMWNTGAEFAVTGETTAQLKITKAPFIQGMGLLCGLTALVHLLKVFWQSDEESAEGGTL</sequence>
<gene>
    <name evidence="9" type="ORF">B9Z37_10150</name>
</gene>
<keyword evidence="3" id="KW-1003">Cell membrane</keyword>
<keyword evidence="7" id="KW-0997">Cell inner membrane</keyword>
<dbReference type="Pfam" id="PF04290">
    <property type="entry name" value="DctQ"/>
    <property type="match status" value="1"/>
</dbReference>
<accession>A0A315E736</accession>
<evidence type="ECO:0000256" key="7">
    <source>
        <dbReference type="RuleBase" id="RU369079"/>
    </source>
</evidence>
<keyword evidence="2 7" id="KW-0813">Transport</keyword>
<evidence type="ECO:0000313" key="10">
    <source>
        <dbReference type="Proteomes" id="UP000250790"/>
    </source>
</evidence>
<evidence type="ECO:0000313" key="9">
    <source>
        <dbReference type="EMBL" id="PUE53533.1"/>
    </source>
</evidence>
<comment type="similarity">
    <text evidence="7">Belongs to the TRAP transporter small permease family.</text>
</comment>
<keyword evidence="5 7" id="KW-1133">Transmembrane helix</keyword>
<comment type="function">
    <text evidence="7">Part of the tripartite ATP-independent periplasmic (TRAP) transport system.</text>
</comment>
<keyword evidence="10" id="KW-1185">Reference proteome</keyword>
<feature type="transmembrane region" description="Helical" evidence="7">
    <location>
        <begin position="105"/>
        <end position="124"/>
    </location>
</feature>
<dbReference type="Proteomes" id="UP000250790">
    <property type="component" value="Unassembled WGS sequence"/>
</dbReference>